<evidence type="ECO:0000256" key="1">
    <source>
        <dbReference type="SAM" id="MobiDB-lite"/>
    </source>
</evidence>
<evidence type="ECO:0000313" key="2">
    <source>
        <dbReference type="EMBL" id="GBP63353.1"/>
    </source>
</evidence>
<evidence type="ECO:0000313" key="3">
    <source>
        <dbReference type="Proteomes" id="UP000299102"/>
    </source>
</evidence>
<comment type="caution">
    <text evidence="2">The sequence shown here is derived from an EMBL/GenBank/DDBJ whole genome shotgun (WGS) entry which is preliminary data.</text>
</comment>
<feature type="region of interest" description="Disordered" evidence="1">
    <location>
        <begin position="57"/>
        <end position="77"/>
    </location>
</feature>
<sequence length="77" mass="8006">MRASERYASLPLGHETVSRISGRACTAARPLGRGAAGRGRALCNASSRPLHVRLRAGGRGRPASMSFVGGRPAARPP</sequence>
<accession>A0A4C1XJL1</accession>
<protein>
    <submittedName>
        <fullName evidence="2">Uncharacterized protein</fullName>
    </submittedName>
</protein>
<proteinExistence type="predicted"/>
<dbReference type="AlphaFoldDB" id="A0A4C1XJL1"/>
<name>A0A4C1XJL1_EUMVA</name>
<organism evidence="2 3">
    <name type="scientific">Eumeta variegata</name>
    <name type="common">Bagworm moth</name>
    <name type="synonym">Eumeta japonica</name>
    <dbReference type="NCBI Taxonomy" id="151549"/>
    <lineage>
        <taxon>Eukaryota</taxon>
        <taxon>Metazoa</taxon>
        <taxon>Ecdysozoa</taxon>
        <taxon>Arthropoda</taxon>
        <taxon>Hexapoda</taxon>
        <taxon>Insecta</taxon>
        <taxon>Pterygota</taxon>
        <taxon>Neoptera</taxon>
        <taxon>Endopterygota</taxon>
        <taxon>Lepidoptera</taxon>
        <taxon>Glossata</taxon>
        <taxon>Ditrysia</taxon>
        <taxon>Tineoidea</taxon>
        <taxon>Psychidae</taxon>
        <taxon>Oiketicinae</taxon>
        <taxon>Eumeta</taxon>
    </lineage>
</organism>
<reference evidence="2 3" key="1">
    <citation type="journal article" date="2019" name="Commun. Biol.">
        <title>The bagworm genome reveals a unique fibroin gene that provides high tensile strength.</title>
        <authorList>
            <person name="Kono N."/>
            <person name="Nakamura H."/>
            <person name="Ohtoshi R."/>
            <person name="Tomita M."/>
            <person name="Numata K."/>
            <person name="Arakawa K."/>
        </authorList>
    </citation>
    <scope>NUCLEOTIDE SEQUENCE [LARGE SCALE GENOMIC DNA]</scope>
</reference>
<dbReference type="Proteomes" id="UP000299102">
    <property type="component" value="Unassembled WGS sequence"/>
</dbReference>
<dbReference type="EMBL" id="BGZK01000867">
    <property type="protein sequence ID" value="GBP63353.1"/>
    <property type="molecule type" value="Genomic_DNA"/>
</dbReference>
<gene>
    <name evidence="2" type="ORF">EVAR_41941_1</name>
</gene>
<keyword evidence="3" id="KW-1185">Reference proteome</keyword>